<dbReference type="Proteomes" id="UP001145114">
    <property type="component" value="Unassembled WGS sequence"/>
</dbReference>
<dbReference type="EMBL" id="JAMZIH010006740">
    <property type="protein sequence ID" value="KAJ1673622.1"/>
    <property type="molecule type" value="Genomic_DNA"/>
</dbReference>
<gene>
    <name evidence="1" type="primary">MRD1_1</name>
    <name evidence="1" type="ORF">EV182_004874</name>
</gene>
<organism evidence="1 2">
    <name type="scientific">Spiromyces aspiralis</name>
    <dbReference type="NCBI Taxonomy" id="68401"/>
    <lineage>
        <taxon>Eukaryota</taxon>
        <taxon>Fungi</taxon>
        <taxon>Fungi incertae sedis</taxon>
        <taxon>Zoopagomycota</taxon>
        <taxon>Kickxellomycotina</taxon>
        <taxon>Kickxellomycetes</taxon>
        <taxon>Kickxellales</taxon>
        <taxon>Kickxellaceae</taxon>
        <taxon>Spiromyces</taxon>
    </lineage>
</organism>
<name>A0ACC1HBT3_9FUNG</name>
<reference evidence="1" key="1">
    <citation type="submission" date="2022-06" db="EMBL/GenBank/DDBJ databases">
        <title>Phylogenomic reconstructions and comparative analyses of Kickxellomycotina fungi.</title>
        <authorList>
            <person name="Reynolds N.K."/>
            <person name="Stajich J.E."/>
            <person name="Barry K."/>
            <person name="Grigoriev I.V."/>
            <person name="Crous P."/>
            <person name="Smith M.E."/>
        </authorList>
    </citation>
    <scope>NUCLEOTIDE SEQUENCE</scope>
    <source>
        <strain evidence="1">RSA 2271</strain>
    </source>
</reference>
<evidence type="ECO:0000313" key="1">
    <source>
        <dbReference type="EMBL" id="KAJ1673622.1"/>
    </source>
</evidence>
<proteinExistence type="predicted"/>
<protein>
    <submittedName>
        <fullName evidence="1">Multiple RNA-binding domain-containing protein 1</fullName>
    </submittedName>
</protein>
<evidence type="ECO:0000313" key="2">
    <source>
        <dbReference type="Proteomes" id="UP001145114"/>
    </source>
</evidence>
<feature type="non-terminal residue" evidence="1">
    <location>
        <position position="223"/>
    </location>
</feature>
<comment type="caution">
    <text evidence="1">The sequence shown here is derived from an EMBL/GenBank/DDBJ whole genome shotgun (WGS) entry which is preliminary data.</text>
</comment>
<keyword evidence="2" id="KW-1185">Reference proteome</keyword>
<accession>A0ACC1HBT3</accession>
<sequence length="223" mass="25063">MVHWRASGDGQASSIGTAIFGMELLGERSLAEIPRTALSGLLCSSPPADMAALRSPPAPATLSTRVFVKNLPKYLKEDRLRKHFEEKGTITDCKILKTPYGESRRIGYIGYTTSEEAEEAVRYYNRTFIDTSRISVELSKPQDDSTLPRPWSAYSKGSSKYNKRHGIKPEPKKTQKGGEAKDNVVRSLYEEVLLKHKDDPRFAEFLQVMAPRARNKAWANDDL</sequence>